<accession>A0ABU7XCD2</accession>
<dbReference type="Pfam" id="PF00550">
    <property type="entry name" value="PP-binding"/>
    <property type="match status" value="1"/>
</dbReference>
<comment type="caution">
    <text evidence="4">The sequence shown here is derived from an EMBL/GenBank/DDBJ whole genome shotgun (WGS) entry which is preliminary data.</text>
</comment>
<organism evidence="4 5">
    <name type="scientific">Methylocystis borbori</name>
    <dbReference type="NCBI Taxonomy" id="3118750"/>
    <lineage>
        <taxon>Bacteria</taxon>
        <taxon>Pseudomonadati</taxon>
        <taxon>Pseudomonadota</taxon>
        <taxon>Alphaproteobacteria</taxon>
        <taxon>Hyphomicrobiales</taxon>
        <taxon>Methylocystaceae</taxon>
        <taxon>Methylocystis</taxon>
    </lineage>
</organism>
<dbReference type="InterPro" id="IPR006162">
    <property type="entry name" value="Ppantetheine_attach_site"/>
</dbReference>
<keyword evidence="1" id="KW-0596">Phosphopantetheine</keyword>
<dbReference type="PROSITE" id="PS50075">
    <property type="entry name" value="CARRIER"/>
    <property type="match status" value="1"/>
</dbReference>
<evidence type="ECO:0000256" key="1">
    <source>
        <dbReference type="ARBA" id="ARBA00022450"/>
    </source>
</evidence>
<dbReference type="SUPFAM" id="SSF47336">
    <property type="entry name" value="ACP-like"/>
    <property type="match status" value="1"/>
</dbReference>
<evidence type="ECO:0000259" key="3">
    <source>
        <dbReference type="PROSITE" id="PS50075"/>
    </source>
</evidence>
<dbReference type="EMBL" id="JAZHYN010000001">
    <property type="protein sequence ID" value="MEF3365043.1"/>
    <property type="molecule type" value="Genomic_DNA"/>
</dbReference>
<protein>
    <submittedName>
        <fullName evidence="4">Phosphopantetheine-binding protein</fullName>
    </submittedName>
</protein>
<keyword evidence="2" id="KW-0597">Phosphoprotein</keyword>
<proteinExistence type="predicted"/>
<evidence type="ECO:0000256" key="2">
    <source>
        <dbReference type="ARBA" id="ARBA00022553"/>
    </source>
</evidence>
<gene>
    <name evidence="4" type="ORF">V3H18_00690</name>
</gene>
<sequence>MATIKKQIRRHVATVLGIEFEDVPEEINLIEIGLHSLALLRLIEPLSKLAGARIDYADLARRPTVRDWDVLVAGRSKTV</sequence>
<dbReference type="InterPro" id="IPR009081">
    <property type="entry name" value="PP-bd_ACP"/>
</dbReference>
<evidence type="ECO:0000313" key="4">
    <source>
        <dbReference type="EMBL" id="MEF3365043.1"/>
    </source>
</evidence>
<dbReference type="InterPro" id="IPR036736">
    <property type="entry name" value="ACP-like_sf"/>
</dbReference>
<feature type="domain" description="Carrier" evidence="3">
    <location>
        <begin position="1"/>
        <end position="76"/>
    </location>
</feature>
<dbReference type="RefSeq" id="WP_332079939.1">
    <property type="nucleotide sequence ID" value="NZ_JAZHYN010000001.1"/>
</dbReference>
<reference evidence="4 5" key="1">
    <citation type="submission" date="2024-02" db="EMBL/GenBank/DDBJ databases">
        <authorList>
            <person name="Grouzdev D."/>
        </authorList>
    </citation>
    <scope>NUCLEOTIDE SEQUENCE [LARGE SCALE GENOMIC DNA]</scope>
    <source>
        <strain evidence="4 5">9N</strain>
    </source>
</reference>
<name>A0ABU7XCD2_9HYPH</name>
<evidence type="ECO:0000313" key="5">
    <source>
        <dbReference type="Proteomes" id="UP001350748"/>
    </source>
</evidence>
<dbReference type="Proteomes" id="UP001350748">
    <property type="component" value="Unassembled WGS sequence"/>
</dbReference>
<keyword evidence="5" id="KW-1185">Reference proteome</keyword>
<dbReference type="Gene3D" id="1.10.1200.10">
    <property type="entry name" value="ACP-like"/>
    <property type="match status" value="1"/>
</dbReference>
<dbReference type="PROSITE" id="PS00012">
    <property type="entry name" value="PHOSPHOPANTETHEINE"/>
    <property type="match status" value="1"/>
</dbReference>